<dbReference type="InterPro" id="IPR010938">
    <property type="entry name" value="DUF1131"/>
</dbReference>
<dbReference type="EMBL" id="JACGLS010000002">
    <property type="protein sequence ID" value="MBA6155975.1"/>
    <property type="molecule type" value="Genomic_DNA"/>
</dbReference>
<keyword evidence="2" id="KW-1185">Reference proteome</keyword>
<sequence length="180" mass="20586">MRKLILFGIIISGILIGCKEKKTTKKLSEITISNNGINKIDLGKCINIDSLKIAFPDYKISSKIGQQDGPDYQYFEVKKDSTTINFIMSEQEGCLVDEINATTNLPDIYGVKIGMTYEEVKKLRPEITHKTNYHFHTILSTPNSNLKYEISGTFDGPDKQDFIYDEVKKWKVTQFLIRGY</sequence>
<comment type="caution">
    <text evidence="1">The sequence shown here is derived from an EMBL/GenBank/DDBJ whole genome shotgun (WGS) entry which is preliminary data.</text>
</comment>
<dbReference type="Gene3D" id="2.60.460.10">
    <property type="entry name" value="protein yfey like domain"/>
    <property type="match status" value="1"/>
</dbReference>
<name>A0A839ALK8_9FLAO</name>
<dbReference type="AlphaFoldDB" id="A0A839ALK8"/>
<dbReference type="Pfam" id="PF06572">
    <property type="entry name" value="DUF1131"/>
    <property type="match status" value="1"/>
</dbReference>
<proteinExistence type="predicted"/>
<evidence type="ECO:0000313" key="2">
    <source>
        <dbReference type="Proteomes" id="UP000563906"/>
    </source>
</evidence>
<reference evidence="1 2" key="1">
    <citation type="submission" date="2020-07" db="EMBL/GenBank/DDBJ databases">
        <title>Bacterium isolated from marine sediment.</title>
        <authorList>
            <person name="Shang D."/>
            <person name="Du Z.-J."/>
        </authorList>
    </citation>
    <scope>NUCLEOTIDE SEQUENCE [LARGE SCALE GENOMIC DNA]</scope>
    <source>
        <strain evidence="1 2">S7007</strain>
    </source>
</reference>
<accession>A0A839ALK8</accession>
<organism evidence="1 2">
    <name type="scientific">Tenacibaculum pelagium</name>
    <dbReference type="NCBI Taxonomy" id="2759527"/>
    <lineage>
        <taxon>Bacteria</taxon>
        <taxon>Pseudomonadati</taxon>
        <taxon>Bacteroidota</taxon>
        <taxon>Flavobacteriia</taxon>
        <taxon>Flavobacteriales</taxon>
        <taxon>Flavobacteriaceae</taxon>
        <taxon>Tenacibaculum</taxon>
    </lineage>
</organism>
<dbReference type="PROSITE" id="PS51257">
    <property type="entry name" value="PROKAR_LIPOPROTEIN"/>
    <property type="match status" value="1"/>
</dbReference>
<dbReference type="RefSeq" id="WP_182124485.1">
    <property type="nucleotide sequence ID" value="NZ_JACGLS010000002.1"/>
</dbReference>
<protein>
    <submittedName>
        <fullName evidence="1">DUF1131 family protein</fullName>
    </submittedName>
</protein>
<gene>
    <name evidence="1" type="ORF">H3Z83_05510</name>
</gene>
<evidence type="ECO:0000313" key="1">
    <source>
        <dbReference type="EMBL" id="MBA6155975.1"/>
    </source>
</evidence>
<dbReference type="Proteomes" id="UP000563906">
    <property type="component" value="Unassembled WGS sequence"/>
</dbReference>
<dbReference type="InterPro" id="IPR038714">
    <property type="entry name" value="YfeY-like_sf"/>
</dbReference>